<evidence type="ECO:0000256" key="3">
    <source>
        <dbReference type="ARBA" id="ARBA00023015"/>
    </source>
</evidence>
<gene>
    <name evidence="8" type="ORF">Tsubulata_012908</name>
</gene>
<comment type="similarity">
    <text evidence="2">Belongs to the TAF4 family.</text>
</comment>
<feature type="region of interest" description="Disordered" evidence="6">
    <location>
        <begin position="1"/>
        <end position="43"/>
    </location>
</feature>
<feature type="compositionally biased region" description="Basic and acidic residues" evidence="6">
    <location>
        <begin position="18"/>
        <end position="32"/>
    </location>
</feature>
<evidence type="ECO:0000256" key="5">
    <source>
        <dbReference type="ARBA" id="ARBA00023242"/>
    </source>
</evidence>
<dbReference type="GO" id="GO:0006367">
    <property type="term" value="P:transcription initiation at RNA polymerase II promoter"/>
    <property type="evidence" value="ECO:0007669"/>
    <property type="project" value="TreeGrafter"/>
</dbReference>
<evidence type="ECO:0000259" key="7">
    <source>
        <dbReference type="Pfam" id="PF05236"/>
    </source>
</evidence>
<dbReference type="OrthoDB" id="21060at2759"/>
<name>A0A9Q0J689_9ROSI</name>
<sequence>MEPKEQNHDVQEPNPVLENREVEVESASRSEKTQNSGNEPKTGVKMISFALLLLILEPQLPKDKMMQLRSLFAKLRQDAAQSRLASQQHQPSSPSQTPIANDVVGGSSPPFPGTNVNVGGSSSSPQPHVLQMRPVHHNQRLDATPLGGATRPEYREPKLGRQNSMSDPNRVPVGPISSDTNRSAWEQDLVPVKVPANKVQSSTCFLSLNYYESFEQAFEQQCKSQLSNPQGAVAAPIESKSAIPGNLSGEPSFEVDFPSAAGMTPSITAGTDTNIQEGSKNSSSPSPVTNVRMIAKMPSARKKKSLDARMAPKMPSARKKKYLDARMAPKIPSAQKKKSPDARTAPKIPSVGEKKPLEGLGSSPPPPSKKQKVSWPVLEQRIEPLNDVCADSGVNLREGSKIPSSPSPPVTNVRMITEMPSAQKKKSLDARMAPKMPPVREEKSLEARTAPKIPSVGQKKPLEGLGSSPPPPSKKQKVSGPVLEQRIEPLNDVCADSGVNLREEEEQLLSGSKVDNRLSESSRRVLQKEERRILQTIPLQKKLAEIS</sequence>
<evidence type="ECO:0000313" key="9">
    <source>
        <dbReference type="Proteomes" id="UP001141552"/>
    </source>
</evidence>
<dbReference type="Proteomes" id="UP001141552">
    <property type="component" value="Unassembled WGS sequence"/>
</dbReference>
<dbReference type="AlphaFoldDB" id="A0A9Q0J689"/>
<keyword evidence="4" id="KW-0804">Transcription</keyword>
<protein>
    <recommendedName>
        <fullName evidence="7">Transcription initiation factor TFIID component TAF4 C-terminal domain-containing protein</fullName>
    </recommendedName>
</protein>
<feature type="compositionally biased region" description="Low complexity" evidence="6">
    <location>
        <begin position="115"/>
        <end position="124"/>
    </location>
</feature>
<feature type="region of interest" description="Disordered" evidence="6">
    <location>
        <begin position="242"/>
        <end position="374"/>
    </location>
</feature>
<keyword evidence="5" id="KW-0539">Nucleus</keyword>
<evidence type="ECO:0000256" key="2">
    <source>
        <dbReference type="ARBA" id="ARBA00006178"/>
    </source>
</evidence>
<proteinExistence type="inferred from homology"/>
<feature type="compositionally biased region" description="Basic and acidic residues" evidence="6">
    <location>
        <begin position="1"/>
        <end position="11"/>
    </location>
</feature>
<keyword evidence="3" id="KW-0805">Transcription regulation</keyword>
<dbReference type="PANTHER" id="PTHR15138:SF14">
    <property type="entry name" value="TRANSCRIPTION INITIATION FACTOR TFIID SUBUNIT 4"/>
    <property type="match status" value="1"/>
</dbReference>
<evidence type="ECO:0000256" key="1">
    <source>
        <dbReference type="ARBA" id="ARBA00004123"/>
    </source>
</evidence>
<feature type="domain" description="Transcription initiation factor TFIID component TAF4 C-terminal" evidence="7">
    <location>
        <begin position="490"/>
        <end position="546"/>
    </location>
</feature>
<comment type="subcellular location">
    <subcellularLocation>
        <location evidence="1">Nucleus</location>
    </subcellularLocation>
</comment>
<feature type="region of interest" description="Disordered" evidence="6">
    <location>
        <begin position="391"/>
        <end position="491"/>
    </location>
</feature>
<feature type="compositionally biased region" description="Polar residues" evidence="6">
    <location>
        <begin position="265"/>
        <end position="289"/>
    </location>
</feature>
<feature type="compositionally biased region" description="Low complexity" evidence="6">
    <location>
        <begin position="86"/>
        <end position="96"/>
    </location>
</feature>
<dbReference type="InterPro" id="IPR007900">
    <property type="entry name" value="TAF4_C"/>
</dbReference>
<evidence type="ECO:0000313" key="8">
    <source>
        <dbReference type="EMBL" id="KAJ4829020.1"/>
    </source>
</evidence>
<dbReference type="PANTHER" id="PTHR15138">
    <property type="entry name" value="TRANSCRIPTION INITIATION FACTOR TFIID SUBUNIT 4"/>
    <property type="match status" value="1"/>
</dbReference>
<dbReference type="EMBL" id="JAKUCV010006007">
    <property type="protein sequence ID" value="KAJ4829020.1"/>
    <property type="molecule type" value="Genomic_DNA"/>
</dbReference>
<dbReference type="Pfam" id="PF05236">
    <property type="entry name" value="TAF4"/>
    <property type="match status" value="1"/>
</dbReference>
<organism evidence="8 9">
    <name type="scientific">Turnera subulata</name>
    <dbReference type="NCBI Taxonomy" id="218843"/>
    <lineage>
        <taxon>Eukaryota</taxon>
        <taxon>Viridiplantae</taxon>
        <taxon>Streptophyta</taxon>
        <taxon>Embryophyta</taxon>
        <taxon>Tracheophyta</taxon>
        <taxon>Spermatophyta</taxon>
        <taxon>Magnoliopsida</taxon>
        <taxon>eudicotyledons</taxon>
        <taxon>Gunneridae</taxon>
        <taxon>Pentapetalae</taxon>
        <taxon>rosids</taxon>
        <taxon>fabids</taxon>
        <taxon>Malpighiales</taxon>
        <taxon>Passifloraceae</taxon>
        <taxon>Turnera</taxon>
    </lineage>
</organism>
<dbReference type="GO" id="GO:0016251">
    <property type="term" value="F:RNA polymerase II general transcription initiation factor activity"/>
    <property type="evidence" value="ECO:0007669"/>
    <property type="project" value="TreeGrafter"/>
</dbReference>
<evidence type="ECO:0000256" key="4">
    <source>
        <dbReference type="ARBA" id="ARBA00023163"/>
    </source>
</evidence>
<reference evidence="8" key="2">
    <citation type="journal article" date="2023" name="Plants (Basel)">
        <title>Annotation of the Turnera subulata (Passifloraceae) Draft Genome Reveals the S-Locus Evolved after the Divergence of Turneroideae from Passifloroideae in a Stepwise Manner.</title>
        <authorList>
            <person name="Henning P.M."/>
            <person name="Roalson E.H."/>
            <person name="Mir W."/>
            <person name="McCubbin A.G."/>
            <person name="Shore J.S."/>
        </authorList>
    </citation>
    <scope>NUCLEOTIDE SEQUENCE</scope>
    <source>
        <strain evidence="8">F60SS</strain>
    </source>
</reference>
<dbReference type="GO" id="GO:0003677">
    <property type="term" value="F:DNA binding"/>
    <property type="evidence" value="ECO:0007669"/>
    <property type="project" value="TreeGrafter"/>
</dbReference>
<comment type="caution">
    <text evidence="8">The sequence shown here is derived from an EMBL/GenBank/DDBJ whole genome shotgun (WGS) entry which is preliminary data.</text>
</comment>
<dbReference type="GO" id="GO:0005669">
    <property type="term" value="C:transcription factor TFIID complex"/>
    <property type="evidence" value="ECO:0007669"/>
    <property type="project" value="InterPro"/>
</dbReference>
<keyword evidence="9" id="KW-1185">Reference proteome</keyword>
<reference evidence="8" key="1">
    <citation type="submission" date="2022-02" db="EMBL/GenBank/DDBJ databases">
        <authorList>
            <person name="Henning P.M."/>
            <person name="McCubbin A.G."/>
            <person name="Shore J.S."/>
        </authorList>
    </citation>
    <scope>NUCLEOTIDE SEQUENCE</scope>
    <source>
        <strain evidence="8">F60SS</strain>
        <tissue evidence="8">Leaves</tissue>
    </source>
</reference>
<accession>A0A9Q0J689</accession>
<evidence type="ECO:0000256" key="6">
    <source>
        <dbReference type="SAM" id="MobiDB-lite"/>
    </source>
</evidence>
<dbReference type="InterPro" id="IPR045144">
    <property type="entry name" value="TAF4"/>
</dbReference>
<feature type="region of interest" description="Disordered" evidence="6">
    <location>
        <begin position="82"/>
        <end position="182"/>
    </location>
</feature>